<proteinExistence type="predicted"/>
<dbReference type="PROSITE" id="PS51257">
    <property type="entry name" value="PROKAR_LIPOPROTEIN"/>
    <property type="match status" value="1"/>
</dbReference>
<evidence type="ECO:0000313" key="2">
    <source>
        <dbReference type="EMBL" id="GAB1251010.1"/>
    </source>
</evidence>
<reference evidence="2 3" key="1">
    <citation type="journal article" date="2025" name="Int. J. Syst. Evol. Microbiol.">
        <title>Desulfovibrio falkowii sp. nov., Porphyromonas miyakawae sp. nov., Mediterraneibacter flintii sp. nov. and Owariibacterium komagatae gen. nov., sp. nov., isolated from human faeces.</title>
        <authorList>
            <person name="Hamaguchi T."/>
            <person name="Ohara M."/>
            <person name="Hisatomi A."/>
            <person name="Sekiguchi K."/>
            <person name="Takeda J.I."/>
            <person name="Ueyama J."/>
            <person name="Ito M."/>
            <person name="Nishiwaki H."/>
            <person name="Ogi T."/>
            <person name="Hirayama M."/>
            <person name="Ohkuma M."/>
            <person name="Sakamoto M."/>
            <person name="Ohno K."/>
        </authorList>
    </citation>
    <scope>NUCLEOTIDE SEQUENCE [LARGE SCALE GENOMIC DNA]</scope>
    <source>
        <strain evidence="2 3">13CB11C</strain>
    </source>
</reference>
<keyword evidence="3" id="KW-1185">Reference proteome</keyword>
<dbReference type="EMBL" id="BAAFSF010000001">
    <property type="protein sequence ID" value="GAB1251010.1"/>
    <property type="molecule type" value="Genomic_DNA"/>
</dbReference>
<feature type="domain" description="DUF6562" evidence="1">
    <location>
        <begin position="70"/>
        <end position="353"/>
    </location>
</feature>
<name>A0ABQ0DZX6_9PORP</name>
<evidence type="ECO:0000259" key="1">
    <source>
        <dbReference type="Pfam" id="PF20200"/>
    </source>
</evidence>
<dbReference type="RefSeq" id="WP_411914834.1">
    <property type="nucleotide sequence ID" value="NZ_BAAFSF010000001.1"/>
</dbReference>
<dbReference type="Pfam" id="PF20200">
    <property type="entry name" value="DUF6562"/>
    <property type="match status" value="1"/>
</dbReference>
<protein>
    <recommendedName>
        <fullName evidence="1">DUF6562 domain-containing protein</fullName>
    </recommendedName>
</protein>
<evidence type="ECO:0000313" key="3">
    <source>
        <dbReference type="Proteomes" id="UP001628220"/>
    </source>
</evidence>
<dbReference type="Proteomes" id="UP001628220">
    <property type="component" value="Unassembled WGS sequence"/>
</dbReference>
<organism evidence="2 3">
    <name type="scientific">Porphyromonas miyakawae</name>
    <dbReference type="NCBI Taxonomy" id="3137470"/>
    <lineage>
        <taxon>Bacteria</taxon>
        <taxon>Pseudomonadati</taxon>
        <taxon>Bacteroidota</taxon>
        <taxon>Bacteroidia</taxon>
        <taxon>Bacteroidales</taxon>
        <taxon>Porphyromonadaceae</taxon>
        <taxon>Porphyromonas</taxon>
    </lineage>
</organism>
<gene>
    <name evidence="2" type="ORF">Tsumi_01140</name>
</gene>
<accession>A0ABQ0DZX6</accession>
<dbReference type="InterPro" id="IPR046692">
    <property type="entry name" value="DUF6562"/>
</dbReference>
<comment type="caution">
    <text evidence="2">The sequence shown here is derived from an EMBL/GenBank/DDBJ whole genome shotgun (WGS) entry which is preliminary data.</text>
</comment>
<sequence>MKYRLSIAIVIVLSTLSFISCDRTIHEYPTPNKSLVILEFNADRTPPPYYKKVVFDEKYNSKVIKLNETPSLPYELGDGYQMRITAEIYDEAGHVVERRVVTQPHNALPPQDTIHVYLPQGKYKVAAFADYIKANEIKDWHYITSDLTHIGTDLSTYPQNAHLRSCSVGTEDFIIDYTLTPEGYPASAADAHKVIRDRKIPIHMERPNARYWLRAIDYGDYLLSGSNIEDITVKIIYTQFAAVGYNVPERRPNKFGVNYSVNVKPDIYVSSDHKTVSLALDYIFTSWNEENVVVADFHIYDHDKEISHINGVHIPLLRNHETLLEGYFLTKSLGKDDGIQIDEDFDGEFVIKI</sequence>